<dbReference type="RefSeq" id="WP_114127056.1">
    <property type="nucleotide sequence ID" value="NZ_QOUI01000007.1"/>
</dbReference>
<reference evidence="3 4" key="1">
    <citation type="submission" date="2018-07" db="EMBL/GenBank/DDBJ databases">
        <title>Desertimonas flava gen. nov. sp. nov.</title>
        <authorList>
            <person name="Liu S."/>
        </authorList>
    </citation>
    <scope>NUCLEOTIDE SEQUENCE [LARGE SCALE GENOMIC DNA]</scope>
    <source>
        <strain evidence="3 4">16Sb5-5</strain>
    </source>
</reference>
<proteinExistence type="predicted"/>
<dbReference type="AlphaFoldDB" id="A0A367YTS9"/>
<sequence>MSERRPELRIGDRERDAVASALQDAMAEGRLTMEEMQERLDAALQARTYADLDALVADLPIDPPSAALTSPRPSDPRLLRAPGSSVEDRLVLDAGWSSVTREGRWEIPPFVRINGAVGSVRLDCLQATTRSDIIDIEVIGNAGSITIVVPQDWSANLDRLSAGWGSAKSKVAAQPSRGAPLLVLHGAMGWGSLVVRHANWFDRRRLRKQGILLDPPRRPELGR</sequence>
<evidence type="ECO:0000313" key="3">
    <source>
        <dbReference type="EMBL" id="RCK69200.1"/>
    </source>
</evidence>
<keyword evidence="1" id="KW-0175">Coiled coil</keyword>
<protein>
    <submittedName>
        <fullName evidence="3">DUF1707 domain-containing protein</fullName>
    </submittedName>
</protein>
<accession>A0A367YTS9</accession>
<feature type="coiled-coil region" evidence="1">
    <location>
        <begin position="19"/>
        <end position="46"/>
    </location>
</feature>
<dbReference type="PANTHER" id="PTHR40763:SF5">
    <property type="entry name" value="MEMBRANE PROTEIN"/>
    <property type="match status" value="1"/>
</dbReference>
<feature type="domain" description="DUF1707" evidence="2">
    <location>
        <begin position="8"/>
        <end position="60"/>
    </location>
</feature>
<gene>
    <name evidence="3" type="ORF">DT076_12780</name>
</gene>
<dbReference type="InterPro" id="IPR012551">
    <property type="entry name" value="DUF1707_SHOCT-like"/>
</dbReference>
<evidence type="ECO:0000313" key="4">
    <source>
        <dbReference type="Proteomes" id="UP000252770"/>
    </source>
</evidence>
<dbReference type="EMBL" id="QOUI01000007">
    <property type="protein sequence ID" value="RCK69200.1"/>
    <property type="molecule type" value="Genomic_DNA"/>
</dbReference>
<dbReference type="PANTHER" id="PTHR40763">
    <property type="entry name" value="MEMBRANE PROTEIN-RELATED"/>
    <property type="match status" value="1"/>
</dbReference>
<organism evidence="3 4">
    <name type="scientific">Desertihabitans brevis</name>
    <dbReference type="NCBI Taxonomy" id="2268447"/>
    <lineage>
        <taxon>Bacteria</taxon>
        <taxon>Bacillati</taxon>
        <taxon>Actinomycetota</taxon>
        <taxon>Actinomycetes</taxon>
        <taxon>Propionibacteriales</taxon>
        <taxon>Propionibacteriaceae</taxon>
        <taxon>Desertihabitans</taxon>
    </lineage>
</organism>
<evidence type="ECO:0000256" key="1">
    <source>
        <dbReference type="SAM" id="Coils"/>
    </source>
</evidence>
<name>A0A367YTS9_9ACTN</name>
<dbReference type="Pfam" id="PF08044">
    <property type="entry name" value="DUF1707"/>
    <property type="match status" value="1"/>
</dbReference>
<keyword evidence="4" id="KW-1185">Reference proteome</keyword>
<evidence type="ECO:0000259" key="2">
    <source>
        <dbReference type="Pfam" id="PF08044"/>
    </source>
</evidence>
<comment type="caution">
    <text evidence="3">The sequence shown here is derived from an EMBL/GenBank/DDBJ whole genome shotgun (WGS) entry which is preliminary data.</text>
</comment>
<dbReference type="Proteomes" id="UP000252770">
    <property type="component" value="Unassembled WGS sequence"/>
</dbReference>